<protein>
    <submittedName>
        <fullName evidence="4">Short-chain dehydrogenase/reductase SDR</fullName>
    </submittedName>
</protein>
<dbReference type="HOGENOM" id="CLU_010194_2_10_5"/>
<proteinExistence type="inferred from homology"/>
<keyword evidence="2" id="KW-0560">Oxidoreductase</keyword>
<dbReference type="PANTHER" id="PTHR43115:SF4">
    <property type="entry name" value="DEHYDROGENASE_REDUCTASE SDR FAMILY MEMBER 11"/>
    <property type="match status" value="1"/>
</dbReference>
<dbReference type="OrthoDB" id="9810734at2"/>
<accession>Q11BT8</accession>
<evidence type="ECO:0000256" key="3">
    <source>
        <dbReference type="RuleBase" id="RU000363"/>
    </source>
</evidence>
<dbReference type="SUPFAM" id="SSF51735">
    <property type="entry name" value="NAD(P)-binding Rossmann-fold domains"/>
    <property type="match status" value="1"/>
</dbReference>
<dbReference type="CDD" id="cd05233">
    <property type="entry name" value="SDR_c"/>
    <property type="match status" value="1"/>
</dbReference>
<reference evidence="4" key="1">
    <citation type="submission" date="2006-06" db="EMBL/GenBank/DDBJ databases">
        <title>Complete sequence of chromosome of Chelativorans sp. BNC1.</title>
        <authorList>
            <consortium name="US DOE Joint Genome Institute"/>
            <person name="Copeland A."/>
            <person name="Lucas S."/>
            <person name="Lapidus A."/>
            <person name="Barry K."/>
            <person name="Detter J.C."/>
            <person name="Glavina del Rio T."/>
            <person name="Hammon N."/>
            <person name="Israni S."/>
            <person name="Dalin E."/>
            <person name="Tice H."/>
            <person name="Pitluck S."/>
            <person name="Chertkov O."/>
            <person name="Brettin T."/>
            <person name="Bruce D."/>
            <person name="Han C."/>
            <person name="Tapia R."/>
            <person name="Gilna P."/>
            <person name="Schmutz J."/>
            <person name="Larimer F."/>
            <person name="Land M."/>
            <person name="Hauser L."/>
            <person name="Kyrpides N."/>
            <person name="Mikhailova N."/>
            <person name="Richardson P."/>
        </authorList>
    </citation>
    <scope>NUCLEOTIDE SEQUENCE</scope>
    <source>
        <strain evidence="4">BNC1</strain>
    </source>
</reference>
<dbReference type="Gene3D" id="3.40.50.720">
    <property type="entry name" value="NAD(P)-binding Rossmann-like Domain"/>
    <property type="match status" value="1"/>
</dbReference>
<dbReference type="AlphaFoldDB" id="Q11BT8"/>
<evidence type="ECO:0000256" key="2">
    <source>
        <dbReference type="ARBA" id="ARBA00023002"/>
    </source>
</evidence>
<organism evidence="4">
    <name type="scientific">Chelativorans sp. (strain BNC1)</name>
    <dbReference type="NCBI Taxonomy" id="266779"/>
    <lineage>
        <taxon>Bacteria</taxon>
        <taxon>Pseudomonadati</taxon>
        <taxon>Pseudomonadota</taxon>
        <taxon>Alphaproteobacteria</taxon>
        <taxon>Hyphomicrobiales</taxon>
        <taxon>Phyllobacteriaceae</taxon>
        <taxon>Chelativorans</taxon>
    </lineage>
</organism>
<gene>
    <name evidence="4" type="ordered locus">Meso_3769</name>
</gene>
<dbReference type="InterPro" id="IPR002347">
    <property type="entry name" value="SDR_fam"/>
</dbReference>
<comment type="similarity">
    <text evidence="1 3">Belongs to the short-chain dehydrogenases/reductases (SDR) family.</text>
</comment>
<dbReference type="PANTHER" id="PTHR43115">
    <property type="entry name" value="DEHYDROGENASE/REDUCTASE SDR FAMILY MEMBER 11"/>
    <property type="match status" value="1"/>
</dbReference>
<dbReference type="PRINTS" id="PR00081">
    <property type="entry name" value="GDHRDH"/>
</dbReference>
<sequence>MRFLADETVVVTGSSSGIGASVARAFAREGAKVVITGRRKERLDELAQELTNDGGQIEPVAGDITVREEVDRLFERCKQRFGPVSILVNCAGIMLASRFERGQIDDWEYMNKLNVMSLFYTSYRAIDQMKSNGGGSIIHIGSSAALRQRPLTGAYAGTKAAIRAAADSMRQEVIEHKIRVCTIMPGAVATDLVSHITDPESQAGFAQVLKMERLQAEDIANIVTFVARQPAYVNINEVVVRPLAQQL</sequence>
<evidence type="ECO:0000256" key="1">
    <source>
        <dbReference type="ARBA" id="ARBA00006484"/>
    </source>
</evidence>
<dbReference type="eggNOG" id="COG4221">
    <property type="taxonomic scope" value="Bacteria"/>
</dbReference>
<dbReference type="FunFam" id="3.40.50.720:FF:000047">
    <property type="entry name" value="NADP-dependent L-serine/L-allo-threonine dehydrogenase"/>
    <property type="match status" value="1"/>
</dbReference>
<dbReference type="STRING" id="266779.Meso_3769"/>
<dbReference type="GO" id="GO:0016616">
    <property type="term" value="F:oxidoreductase activity, acting on the CH-OH group of donors, NAD or NADP as acceptor"/>
    <property type="evidence" value="ECO:0007669"/>
    <property type="project" value="UniProtKB-ARBA"/>
</dbReference>
<dbReference type="EMBL" id="CP000390">
    <property type="protein sequence ID" value="ABG65137.1"/>
    <property type="molecule type" value="Genomic_DNA"/>
</dbReference>
<name>Q11BT8_CHESB</name>
<dbReference type="PRINTS" id="PR00080">
    <property type="entry name" value="SDRFAMILY"/>
</dbReference>
<evidence type="ECO:0000313" key="4">
    <source>
        <dbReference type="EMBL" id="ABG65137.1"/>
    </source>
</evidence>
<dbReference type="InterPro" id="IPR036291">
    <property type="entry name" value="NAD(P)-bd_dom_sf"/>
</dbReference>
<dbReference type="Pfam" id="PF00106">
    <property type="entry name" value="adh_short"/>
    <property type="match status" value="1"/>
</dbReference>
<dbReference type="KEGG" id="mes:Meso_3769"/>